<proteinExistence type="predicted"/>
<organism evidence="7 8">
    <name type="scientific">Desulfatibacillum alkenivorans DSM 16219</name>
    <dbReference type="NCBI Taxonomy" id="1121393"/>
    <lineage>
        <taxon>Bacteria</taxon>
        <taxon>Pseudomonadati</taxon>
        <taxon>Thermodesulfobacteriota</taxon>
        <taxon>Desulfobacteria</taxon>
        <taxon>Desulfobacterales</taxon>
        <taxon>Desulfatibacillaceae</taxon>
        <taxon>Desulfatibacillum</taxon>
    </lineage>
</organism>
<comment type="subcellular location">
    <subcellularLocation>
        <location evidence="1">Cell membrane</location>
        <topology evidence="1">Multi-pass membrane protein</topology>
    </subcellularLocation>
</comment>
<evidence type="ECO:0000313" key="7">
    <source>
        <dbReference type="EMBL" id="SHJ62286.1"/>
    </source>
</evidence>
<dbReference type="PANTHER" id="PTHR30086">
    <property type="entry name" value="ARGININE EXPORTER PROTEIN ARGO"/>
    <property type="match status" value="1"/>
</dbReference>
<sequence>MEMHVYLAFVAATAIMIALPGPSLILAVAHSISFGWRRALCTVAGETTGVAVQLIIAAVGLTSLLSAAAQAFDWLRWAGAIYLVYLGFKQWRGAGAPLELDEPTASGSNLFTQGLIVTIPNPKSLIFITAFLPQFIDASRPWGLQFAIIFPTFLAVTFAVASAWAWAAGSARNFLQNKKALQPIFRGAGGLMVVAGVSLALARRGVA</sequence>
<evidence type="ECO:0000256" key="3">
    <source>
        <dbReference type="ARBA" id="ARBA00022692"/>
    </source>
</evidence>
<dbReference type="AlphaFoldDB" id="A0A1M6KTQ1"/>
<keyword evidence="5 6" id="KW-0472">Membrane</keyword>
<evidence type="ECO:0000256" key="4">
    <source>
        <dbReference type="ARBA" id="ARBA00022989"/>
    </source>
</evidence>
<protein>
    <submittedName>
        <fullName evidence="7">Threonine/homoserine/homoserine lactone efflux protein</fullName>
    </submittedName>
</protein>
<dbReference type="Proteomes" id="UP000183994">
    <property type="component" value="Unassembled WGS sequence"/>
</dbReference>
<keyword evidence="2" id="KW-1003">Cell membrane</keyword>
<dbReference type="GO" id="GO:0005886">
    <property type="term" value="C:plasma membrane"/>
    <property type="evidence" value="ECO:0007669"/>
    <property type="project" value="UniProtKB-SubCell"/>
</dbReference>
<reference evidence="8" key="1">
    <citation type="submission" date="2016-11" db="EMBL/GenBank/DDBJ databases">
        <authorList>
            <person name="Varghese N."/>
            <person name="Submissions S."/>
        </authorList>
    </citation>
    <scope>NUCLEOTIDE SEQUENCE [LARGE SCALE GENOMIC DNA]</scope>
    <source>
        <strain evidence="8">DSM 16219</strain>
    </source>
</reference>
<keyword evidence="4 6" id="KW-1133">Transmembrane helix</keyword>
<evidence type="ECO:0000256" key="6">
    <source>
        <dbReference type="SAM" id="Phobius"/>
    </source>
</evidence>
<evidence type="ECO:0000256" key="2">
    <source>
        <dbReference type="ARBA" id="ARBA00022475"/>
    </source>
</evidence>
<evidence type="ECO:0000313" key="8">
    <source>
        <dbReference type="Proteomes" id="UP000183994"/>
    </source>
</evidence>
<dbReference type="EMBL" id="FQZU01000009">
    <property type="protein sequence ID" value="SHJ62286.1"/>
    <property type="molecule type" value="Genomic_DNA"/>
</dbReference>
<feature type="transmembrane region" description="Helical" evidence="6">
    <location>
        <begin position="184"/>
        <end position="202"/>
    </location>
</feature>
<dbReference type="InterPro" id="IPR001123">
    <property type="entry name" value="LeuE-type"/>
</dbReference>
<keyword evidence="3 6" id="KW-0812">Transmembrane</keyword>
<dbReference type="GO" id="GO:0015171">
    <property type="term" value="F:amino acid transmembrane transporter activity"/>
    <property type="evidence" value="ECO:0007669"/>
    <property type="project" value="TreeGrafter"/>
</dbReference>
<dbReference type="PANTHER" id="PTHR30086:SF20">
    <property type="entry name" value="ARGININE EXPORTER PROTEIN ARGO-RELATED"/>
    <property type="match status" value="1"/>
</dbReference>
<feature type="transmembrane region" description="Helical" evidence="6">
    <location>
        <begin position="51"/>
        <end position="69"/>
    </location>
</feature>
<dbReference type="Pfam" id="PF01810">
    <property type="entry name" value="LysE"/>
    <property type="match status" value="1"/>
</dbReference>
<evidence type="ECO:0000256" key="5">
    <source>
        <dbReference type="ARBA" id="ARBA00023136"/>
    </source>
</evidence>
<dbReference type="PIRSF" id="PIRSF006324">
    <property type="entry name" value="LeuE"/>
    <property type="match status" value="1"/>
</dbReference>
<evidence type="ECO:0000256" key="1">
    <source>
        <dbReference type="ARBA" id="ARBA00004651"/>
    </source>
</evidence>
<name>A0A1M6KTQ1_9BACT</name>
<keyword evidence="8" id="KW-1185">Reference proteome</keyword>
<accession>A0A1M6KTQ1</accession>
<dbReference type="OrthoDB" id="9804822at2"/>
<dbReference type="RefSeq" id="WP_073475377.1">
    <property type="nucleotide sequence ID" value="NZ_FQZU01000009.1"/>
</dbReference>
<gene>
    <name evidence="7" type="ORF">SAMN02745216_01993</name>
</gene>
<feature type="transmembrane region" description="Helical" evidence="6">
    <location>
        <begin position="144"/>
        <end position="164"/>
    </location>
</feature>
<dbReference type="STRING" id="1121393.SAMN02745216_01993"/>